<keyword evidence="7 19" id="KW-1003">Cell membrane</keyword>
<dbReference type="Proteomes" id="UP000030341">
    <property type="component" value="Chromosome 1"/>
</dbReference>
<comment type="subcellular location">
    <subcellularLocation>
        <location evidence="2 19">Cell membrane</location>
        <topology evidence="2 19">Multi-pass membrane protein</topology>
    </subcellularLocation>
</comment>
<evidence type="ECO:0000313" key="20">
    <source>
        <dbReference type="EMBL" id="AIY65458.1"/>
    </source>
</evidence>
<feature type="transmembrane region" description="Helical" evidence="19">
    <location>
        <begin position="135"/>
        <end position="161"/>
    </location>
</feature>
<dbReference type="GO" id="GO:0009236">
    <property type="term" value="P:cobalamin biosynthetic process"/>
    <property type="evidence" value="ECO:0007669"/>
    <property type="project" value="UniProtKB-UniRule"/>
</dbReference>
<evidence type="ECO:0000256" key="9">
    <source>
        <dbReference type="ARBA" id="ARBA00022679"/>
    </source>
</evidence>
<dbReference type="eggNOG" id="COG0368">
    <property type="taxonomic scope" value="Bacteria"/>
</dbReference>
<evidence type="ECO:0000256" key="5">
    <source>
        <dbReference type="ARBA" id="ARBA00013200"/>
    </source>
</evidence>
<evidence type="ECO:0000256" key="14">
    <source>
        <dbReference type="ARBA" id="ARBA00025228"/>
    </source>
</evidence>
<evidence type="ECO:0000256" key="6">
    <source>
        <dbReference type="ARBA" id="ARBA00015850"/>
    </source>
</evidence>
<evidence type="ECO:0000256" key="10">
    <source>
        <dbReference type="ARBA" id="ARBA00022692"/>
    </source>
</evidence>
<dbReference type="NCBIfam" id="TIGR00317">
    <property type="entry name" value="cobS"/>
    <property type="match status" value="1"/>
</dbReference>
<dbReference type="GO" id="GO:0051073">
    <property type="term" value="F:adenosylcobinamide-GDP ribazoletransferase activity"/>
    <property type="evidence" value="ECO:0007669"/>
    <property type="project" value="UniProtKB-UniRule"/>
</dbReference>
<dbReference type="UniPathway" id="UPA00148">
    <property type="reaction ID" value="UER00238"/>
</dbReference>
<comment type="function">
    <text evidence="14 19">Joins adenosylcobinamide-GDP and alpha-ribazole to generate adenosylcobalamin (Ado-cobalamin). Also synthesizes adenosylcobalamin 5'-phosphate from adenosylcobinamide-GDP and alpha-ribazole 5'-phosphate.</text>
</comment>
<keyword evidence="21" id="KW-1185">Reference proteome</keyword>
<evidence type="ECO:0000256" key="4">
    <source>
        <dbReference type="ARBA" id="ARBA00010561"/>
    </source>
</evidence>
<dbReference type="GO" id="GO:0005886">
    <property type="term" value="C:plasma membrane"/>
    <property type="evidence" value="ECO:0007669"/>
    <property type="project" value="UniProtKB-SubCell"/>
</dbReference>
<proteinExistence type="inferred from homology"/>
<dbReference type="InterPro" id="IPR003805">
    <property type="entry name" value="CobS"/>
</dbReference>
<dbReference type="HAMAP" id="MF_00719">
    <property type="entry name" value="CobS"/>
    <property type="match status" value="1"/>
</dbReference>
<dbReference type="Pfam" id="PF02654">
    <property type="entry name" value="CobS"/>
    <property type="match status" value="1"/>
</dbReference>
<evidence type="ECO:0000256" key="19">
    <source>
        <dbReference type="HAMAP-Rule" id="MF_00719"/>
    </source>
</evidence>
<comment type="cofactor">
    <cofactor evidence="1 19">
        <name>Mg(2+)</name>
        <dbReference type="ChEBI" id="CHEBI:18420"/>
    </cofactor>
</comment>
<organism evidence="20 21">
    <name type="scientific">Pseudoalteromonas piratica</name>
    <dbReference type="NCBI Taxonomy" id="1348114"/>
    <lineage>
        <taxon>Bacteria</taxon>
        <taxon>Pseudomonadati</taxon>
        <taxon>Pseudomonadota</taxon>
        <taxon>Gammaproteobacteria</taxon>
        <taxon>Alteromonadales</taxon>
        <taxon>Pseudoalteromonadaceae</taxon>
        <taxon>Pseudoalteromonas</taxon>
    </lineage>
</organism>
<evidence type="ECO:0000256" key="12">
    <source>
        <dbReference type="ARBA" id="ARBA00022989"/>
    </source>
</evidence>
<dbReference type="EC" id="2.7.8.26" evidence="5 19"/>
<comment type="pathway">
    <text evidence="3 19">Cofactor biosynthesis; adenosylcobalamin biosynthesis; adenosylcobalamin from cob(II)yrinate a,c-diamide: step 7/7.</text>
</comment>
<keyword evidence="13 19" id="KW-0472">Membrane</keyword>
<feature type="transmembrane region" description="Helical" evidence="19">
    <location>
        <begin position="182"/>
        <end position="199"/>
    </location>
</feature>
<keyword evidence="9 19" id="KW-0808">Transferase</keyword>
<dbReference type="EMBL" id="CP009888">
    <property type="protein sequence ID" value="AIY65458.1"/>
    <property type="molecule type" value="Genomic_DNA"/>
</dbReference>
<dbReference type="OrthoDB" id="9794626at2"/>
<evidence type="ECO:0000256" key="13">
    <source>
        <dbReference type="ARBA" id="ARBA00023136"/>
    </source>
</evidence>
<feature type="transmembrane region" description="Helical" evidence="19">
    <location>
        <begin position="38"/>
        <end position="57"/>
    </location>
</feature>
<dbReference type="KEGG" id="pseo:OM33_10080"/>
<dbReference type="PANTHER" id="PTHR34148">
    <property type="entry name" value="ADENOSYLCOBINAMIDE-GDP RIBAZOLETRANSFERASE"/>
    <property type="match status" value="1"/>
</dbReference>
<evidence type="ECO:0000256" key="15">
    <source>
        <dbReference type="ARBA" id="ARBA00032605"/>
    </source>
</evidence>
<dbReference type="AlphaFoldDB" id="A0A0A7EFX7"/>
<dbReference type="GO" id="GO:0008818">
    <property type="term" value="F:cobalamin 5'-phosphate synthase activity"/>
    <property type="evidence" value="ECO:0007669"/>
    <property type="project" value="UniProtKB-UniRule"/>
</dbReference>
<keyword evidence="10 19" id="KW-0812">Transmembrane</keyword>
<evidence type="ECO:0000256" key="2">
    <source>
        <dbReference type="ARBA" id="ARBA00004651"/>
    </source>
</evidence>
<gene>
    <name evidence="19" type="primary">cobS</name>
    <name evidence="20" type="ORF">OM33_10080</name>
</gene>
<comment type="catalytic activity">
    <reaction evidence="18 19">
        <text>alpha-ribazole 5'-phosphate + adenosylcob(III)inamide-GDP = adenosylcob(III)alamin 5'-phosphate + GMP + H(+)</text>
        <dbReference type="Rhea" id="RHEA:23560"/>
        <dbReference type="ChEBI" id="CHEBI:15378"/>
        <dbReference type="ChEBI" id="CHEBI:57918"/>
        <dbReference type="ChEBI" id="CHEBI:58115"/>
        <dbReference type="ChEBI" id="CHEBI:60487"/>
        <dbReference type="ChEBI" id="CHEBI:60493"/>
        <dbReference type="EC" id="2.7.8.26"/>
    </reaction>
</comment>
<evidence type="ECO:0000256" key="16">
    <source>
        <dbReference type="ARBA" id="ARBA00032853"/>
    </source>
</evidence>
<evidence type="ECO:0000256" key="7">
    <source>
        <dbReference type="ARBA" id="ARBA00022475"/>
    </source>
</evidence>
<evidence type="ECO:0000256" key="3">
    <source>
        <dbReference type="ARBA" id="ARBA00004663"/>
    </source>
</evidence>
<dbReference type="STRING" id="1348114.OM33_10080"/>
<evidence type="ECO:0000256" key="18">
    <source>
        <dbReference type="ARBA" id="ARBA00049504"/>
    </source>
</evidence>
<keyword evidence="12 19" id="KW-1133">Transmembrane helix</keyword>
<sequence>MNLYYEISLFKLALSFLTRIPITINDYSEQKLNEATGYFPAVGALIGVLLALCYYFLSLAFPTPLAVTAVIAIGFLLTGGFHEDGLADVADGFGGAFEPSKKLEIMKDSRLGTYGTLALISLFAIKYQTLVASSVIPILLIGAHSISRVFATSIIGKCAYVTEDGLSKVKPVAKKLSINAEHRLWTTFIAVCLLLFVLGVTFFQLLFMIMSCFALRYVLIIWFKKHINGYTGDCLGAAQQMFEVLVYCLLLLFLD</sequence>
<evidence type="ECO:0000256" key="1">
    <source>
        <dbReference type="ARBA" id="ARBA00001946"/>
    </source>
</evidence>
<evidence type="ECO:0000313" key="21">
    <source>
        <dbReference type="Proteomes" id="UP000030341"/>
    </source>
</evidence>
<dbReference type="HOGENOM" id="CLU_057426_1_1_6"/>
<comment type="catalytic activity">
    <reaction evidence="17 19">
        <text>alpha-ribazole + adenosylcob(III)inamide-GDP = adenosylcob(III)alamin + GMP + H(+)</text>
        <dbReference type="Rhea" id="RHEA:16049"/>
        <dbReference type="ChEBI" id="CHEBI:10329"/>
        <dbReference type="ChEBI" id="CHEBI:15378"/>
        <dbReference type="ChEBI" id="CHEBI:18408"/>
        <dbReference type="ChEBI" id="CHEBI:58115"/>
        <dbReference type="ChEBI" id="CHEBI:60487"/>
        <dbReference type="EC" id="2.7.8.26"/>
    </reaction>
</comment>
<evidence type="ECO:0000256" key="11">
    <source>
        <dbReference type="ARBA" id="ARBA00022842"/>
    </source>
</evidence>
<name>A0A0A7EFX7_9GAMM</name>
<keyword evidence="11 19" id="KW-0460">Magnesium</keyword>
<evidence type="ECO:0000256" key="17">
    <source>
        <dbReference type="ARBA" id="ARBA00048623"/>
    </source>
</evidence>
<evidence type="ECO:0000256" key="8">
    <source>
        <dbReference type="ARBA" id="ARBA00022573"/>
    </source>
</evidence>
<keyword evidence="8 19" id="KW-0169">Cobalamin biosynthesis</keyword>
<comment type="similarity">
    <text evidence="4 19">Belongs to the CobS family.</text>
</comment>
<dbReference type="RefSeq" id="WP_038641363.1">
    <property type="nucleotide sequence ID" value="NZ_CP009888.1"/>
</dbReference>
<dbReference type="PANTHER" id="PTHR34148:SF1">
    <property type="entry name" value="ADENOSYLCOBINAMIDE-GDP RIBAZOLETRANSFERASE"/>
    <property type="match status" value="1"/>
</dbReference>
<reference evidence="20 21" key="1">
    <citation type="submission" date="2014-11" db="EMBL/GenBank/DDBJ databases">
        <title>Complete Genome Sequence of Pseudoalteromonas sp. Strain OCN003 Isolated from Kaneohe Bay, Oahu, Hawaii.</title>
        <authorList>
            <person name="Beurmann S."/>
            <person name="Videau P."/>
            <person name="Ushijima B."/>
            <person name="Smith A.M."/>
            <person name="Aeby G.S."/>
            <person name="Callahan S.M."/>
            <person name="Belcaid M."/>
        </authorList>
    </citation>
    <scope>NUCLEOTIDE SEQUENCE [LARGE SCALE GENOMIC DNA]</scope>
    <source>
        <strain evidence="20 21">OCN003</strain>
    </source>
</reference>
<feature type="transmembrane region" description="Helical" evidence="19">
    <location>
        <begin position="63"/>
        <end position="81"/>
    </location>
</feature>
<accession>A0A0A7EFX7</accession>
<protein>
    <recommendedName>
        <fullName evidence="6 19">Adenosylcobinamide-GDP ribazoletransferase</fullName>
        <ecNumber evidence="5 19">2.7.8.26</ecNumber>
    </recommendedName>
    <alternativeName>
        <fullName evidence="16 19">Cobalamin synthase</fullName>
    </alternativeName>
    <alternativeName>
        <fullName evidence="15 19">Cobalamin-5'-phosphate synthase</fullName>
    </alternativeName>
</protein>